<dbReference type="PANTHER" id="PTHR23508:SF10">
    <property type="entry name" value="CARBOXYLIC ACID TRANSPORTER PROTEIN HOMOLOG"/>
    <property type="match status" value="1"/>
</dbReference>
<evidence type="ECO:0000256" key="1">
    <source>
        <dbReference type="ARBA" id="ARBA00004141"/>
    </source>
</evidence>
<dbReference type="PROSITE" id="PS50850">
    <property type="entry name" value="MFS"/>
    <property type="match status" value="1"/>
</dbReference>
<evidence type="ECO:0000256" key="4">
    <source>
        <dbReference type="ARBA" id="ARBA00023136"/>
    </source>
</evidence>
<organism evidence="8 9">
    <name type="scientific">Lithohypha guttulata</name>
    <dbReference type="NCBI Taxonomy" id="1690604"/>
    <lineage>
        <taxon>Eukaryota</taxon>
        <taxon>Fungi</taxon>
        <taxon>Dikarya</taxon>
        <taxon>Ascomycota</taxon>
        <taxon>Pezizomycotina</taxon>
        <taxon>Eurotiomycetes</taxon>
        <taxon>Chaetothyriomycetidae</taxon>
        <taxon>Chaetothyriales</taxon>
        <taxon>Trichomeriaceae</taxon>
        <taxon>Lithohypha</taxon>
    </lineage>
</organism>
<keyword evidence="9" id="KW-1185">Reference proteome</keyword>
<sequence length="534" mass="59195">MALGWFYSPSQIRRYILSRPTSLKPPRAQLRNPIAILRELDAHQWQMFSVGFIGWTWDAFDFFTVALTVTEIAKDFGVENSQVTWGITVTLMLRSVGALIFGSLSDRYGRKWPFIFNLGLFIILELASGFCQNLSQFLAVRSLYGIAMGGLFGPAAATALEDLPYDARGLLSGLYQQGYAMGYLLAAIFYRALVPTTTHGWRSIFWFGACPPVLIIAYRLWLPETNHFQVMAAEREEKERLRSAHGGTMQHAGAKAWLHQMKLDLKRNWVLFIYMVFLMTGFNSVSHGSQDLYPTFLKNQVEMNPSQTTIISVVGQIGALIGGTTIGYISAFSGRRLVMLICCVLGGCILPAYIIPRSMSLVASAFFMQFFVGGVWGPIPIHLSELSPPALKTTVVGFTYQLGNLASSASATIQGIIGERFPISPRCVGAVCTPRFDYGRVIGIFIGAVYAWMIVFLLIGPEMEEKERKEYAVTTDDLEDLRKKGNSLQEIGKERARRAFDAERRASAAGQGSSSDLEKPPVGEHIEATTGIHV</sequence>
<dbReference type="PANTHER" id="PTHR23508">
    <property type="entry name" value="CARBOXYLIC ACID TRANSPORTER PROTEIN HOMOLOG"/>
    <property type="match status" value="1"/>
</dbReference>
<reference evidence="8 9" key="1">
    <citation type="submission" date="2023-08" db="EMBL/GenBank/DDBJ databases">
        <title>Black Yeasts Isolated from many extreme environments.</title>
        <authorList>
            <person name="Coleine C."/>
            <person name="Stajich J.E."/>
            <person name="Selbmann L."/>
        </authorList>
    </citation>
    <scope>NUCLEOTIDE SEQUENCE [LARGE SCALE GENOMIC DNA]</scope>
    <source>
        <strain evidence="8 9">CCFEE 5885</strain>
    </source>
</reference>
<feature type="transmembrane region" description="Helical" evidence="6">
    <location>
        <begin position="269"/>
        <end position="289"/>
    </location>
</feature>
<feature type="compositionally biased region" description="Basic and acidic residues" evidence="5">
    <location>
        <begin position="495"/>
        <end position="506"/>
    </location>
</feature>
<proteinExistence type="predicted"/>
<dbReference type="SUPFAM" id="SSF103473">
    <property type="entry name" value="MFS general substrate transporter"/>
    <property type="match status" value="1"/>
</dbReference>
<feature type="domain" description="Major facilitator superfamily (MFS) profile" evidence="7">
    <location>
        <begin position="47"/>
        <end position="464"/>
    </location>
</feature>
<dbReference type="CDD" id="cd17316">
    <property type="entry name" value="MFS_SV2_like"/>
    <property type="match status" value="1"/>
</dbReference>
<feature type="transmembrane region" description="Helical" evidence="6">
    <location>
        <begin position="172"/>
        <end position="192"/>
    </location>
</feature>
<feature type="transmembrane region" description="Helical" evidence="6">
    <location>
        <begin position="361"/>
        <end position="383"/>
    </location>
</feature>
<evidence type="ECO:0000313" key="9">
    <source>
        <dbReference type="Proteomes" id="UP001345013"/>
    </source>
</evidence>
<gene>
    <name evidence="8" type="ORF">LTR24_008273</name>
</gene>
<evidence type="ECO:0000256" key="5">
    <source>
        <dbReference type="SAM" id="MobiDB-lite"/>
    </source>
</evidence>
<dbReference type="Pfam" id="PF00083">
    <property type="entry name" value="Sugar_tr"/>
    <property type="match status" value="1"/>
</dbReference>
<feature type="transmembrane region" description="Helical" evidence="6">
    <location>
        <begin position="438"/>
        <end position="459"/>
    </location>
</feature>
<protein>
    <recommendedName>
        <fullName evidence="7">Major facilitator superfamily (MFS) profile domain-containing protein</fullName>
    </recommendedName>
</protein>
<keyword evidence="2 6" id="KW-0812">Transmembrane</keyword>
<dbReference type="InterPro" id="IPR036259">
    <property type="entry name" value="MFS_trans_sf"/>
</dbReference>
<dbReference type="InterPro" id="IPR005828">
    <property type="entry name" value="MFS_sugar_transport-like"/>
</dbReference>
<name>A0ABR0K202_9EURO</name>
<dbReference type="EMBL" id="JAVRRG010000140">
    <property type="protein sequence ID" value="KAK5081108.1"/>
    <property type="molecule type" value="Genomic_DNA"/>
</dbReference>
<accession>A0ABR0K202</accession>
<feature type="region of interest" description="Disordered" evidence="5">
    <location>
        <begin position="495"/>
        <end position="534"/>
    </location>
</feature>
<feature type="transmembrane region" description="Helical" evidence="6">
    <location>
        <begin position="83"/>
        <end position="102"/>
    </location>
</feature>
<evidence type="ECO:0000256" key="3">
    <source>
        <dbReference type="ARBA" id="ARBA00022989"/>
    </source>
</evidence>
<feature type="transmembrane region" description="Helical" evidence="6">
    <location>
        <begin position="141"/>
        <end position="160"/>
    </location>
</feature>
<evidence type="ECO:0000256" key="6">
    <source>
        <dbReference type="SAM" id="Phobius"/>
    </source>
</evidence>
<dbReference type="InterPro" id="IPR020846">
    <property type="entry name" value="MFS_dom"/>
</dbReference>
<feature type="transmembrane region" description="Helical" evidence="6">
    <location>
        <begin position="204"/>
        <end position="222"/>
    </location>
</feature>
<keyword evidence="4 6" id="KW-0472">Membrane</keyword>
<evidence type="ECO:0000259" key="7">
    <source>
        <dbReference type="PROSITE" id="PS50850"/>
    </source>
</evidence>
<keyword evidence="3 6" id="KW-1133">Transmembrane helix</keyword>
<feature type="compositionally biased region" description="Basic and acidic residues" evidence="5">
    <location>
        <begin position="516"/>
        <end position="527"/>
    </location>
</feature>
<feature type="transmembrane region" description="Helical" evidence="6">
    <location>
        <begin position="337"/>
        <end position="355"/>
    </location>
</feature>
<feature type="transmembrane region" description="Helical" evidence="6">
    <location>
        <begin position="114"/>
        <end position="135"/>
    </location>
</feature>
<dbReference type="Gene3D" id="1.20.1250.20">
    <property type="entry name" value="MFS general substrate transporter like domains"/>
    <property type="match status" value="2"/>
</dbReference>
<comment type="caution">
    <text evidence="8">The sequence shown here is derived from an EMBL/GenBank/DDBJ whole genome shotgun (WGS) entry which is preliminary data.</text>
</comment>
<evidence type="ECO:0000313" key="8">
    <source>
        <dbReference type="EMBL" id="KAK5081108.1"/>
    </source>
</evidence>
<dbReference type="Proteomes" id="UP001345013">
    <property type="component" value="Unassembled WGS sequence"/>
</dbReference>
<evidence type="ECO:0000256" key="2">
    <source>
        <dbReference type="ARBA" id="ARBA00022692"/>
    </source>
</evidence>
<comment type="subcellular location">
    <subcellularLocation>
        <location evidence="1">Membrane</location>
        <topology evidence="1">Multi-pass membrane protein</topology>
    </subcellularLocation>
</comment>
<feature type="transmembrane region" description="Helical" evidence="6">
    <location>
        <begin position="309"/>
        <end position="330"/>
    </location>
</feature>